<evidence type="ECO:0000313" key="2">
    <source>
        <dbReference type="Proteomes" id="UP000280066"/>
    </source>
</evidence>
<proteinExistence type="predicted"/>
<dbReference type="OrthoDB" id="882485at2"/>
<sequence>MTTTLLKRGDGSVYLTVERNRTEGWIHAIWHGRQTLSTIMDGGLTYVDMLREEPCSKLLNDHRNLQGAFTEANDWIEQVWTPLIMGAGLRYFAQVLSSDIFGQLSIENLQLRIGNQLHMHMFDSLEDAQSWLRMQK</sequence>
<dbReference type="AlphaFoldDB" id="A0A428JR88"/>
<protein>
    <recommendedName>
        <fullName evidence="3">STAS/SEC14 domain-containing protein</fullName>
    </recommendedName>
</protein>
<evidence type="ECO:0008006" key="3">
    <source>
        <dbReference type="Google" id="ProtNLM"/>
    </source>
</evidence>
<name>A0A428JR88_9BACT</name>
<comment type="caution">
    <text evidence="1">The sequence shown here is derived from an EMBL/GenBank/DDBJ whole genome shotgun (WGS) entry which is preliminary data.</text>
</comment>
<gene>
    <name evidence="1" type="ORF">EI290_04195</name>
</gene>
<keyword evidence="2" id="KW-1185">Reference proteome</keyword>
<organism evidence="1 2">
    <name type="scientific">Hymenobacter metallilatus</name>
    <dbReference type="NCBI Taxonomy" id="2493666"/>
    <lineage>
        <taxon>Bacteria</taxon>
        <taxon>Pseudomonadati</taxon>
        <taxon>Bacteroidota</taxon>
        <taxon>Cytophagia</taxon>
        <taxon>Cytophagales</taxon>
        <taxon>Hymenobacteraceae</taxon>
        <taxon>Hymenobacter</taxon>
    </lineage>
</organism>
<dbReference type="Proteomes" id="UP000280066">
    <property type="component" value="Unassembled WGS sequence"/>
</dbReference>
<evidence type="ECO:0000313" key="1">
    <source>
        <dbReference type="EMBL" id="RSK36099.1"/>
    </source>
</evidence>
<accession>A0A428JR88</accession>
<reference evidence="1 2" key="1">
    <citation type="submission" date="2018-12" db="EMBL/GenBank/DDBJ databases">
        <authorList>
            <person name="Feng G."/>
            <person name="Zhu H."/>
        </authorList>
    </citation>
    <scope>NUCLEOTIDE SEQUENCE [LARGE SCALE GENOMIC DNA]</scope>
    <source>
        <strain evidence="1 2">9PBR-2</strain>
    </source>
</reference>
<dbReference type="EMBL" id="RWIS01000002">
    <property type="protein sequence ID" value="RSK36099.1"/>
    <property type="molecule type" value="Genomic_DNA"/>
</dbReference>
<dbReference type="RefSeq" id="WP_125427079.1">
    <property type="nucleotide sequence ID" value="NZ_RWIS01000002.1"/>
</dbReference>